<dbReference type="Pfam" id="PF01370">
    <property type="entry name" value="Epimerase"/>
    <property type="match status" value="1"/>
</dbReference>
<evidence type="ECO:0000313" key="6">
    <source>
        <dbReference type="Proteomes" id="UP000186547"/>
    </source>
</evidence>
<feature type="domain" description="NAD-dependent epimerase/dehydratase" evidence="2">
    <location>
        <begin position="14"/>
        <end position="225"/>
    </location>
</feature>
<evidence type="ECO:0000313" key="3">
    <source>
        <dbReference type="EMBL" id="APW99988.1"/>
    </source>
</evidence>
<accession>M0LSI4</accession>
<reference evidence="3" key="3">
    <citation type="submission" date="2017-01" db="EMBL/GenBank/DDBJ databases">
        <authorList>
            <person name="Mah S.A."/>
            <person name="Swanson W.J."/>
            <person name="Moy G.W."/>
            <person name="Vacquier V.D."/>
        </authorList>
    </citation>
    <scope>NUCLEOTIDE SEQUENCE</scope>
    <source>
        <strain evidence="3">AJ5</strain>
    </source>
</reference>
<organism evidence="4 5">
    <name type="scientific">Natronobacterium lacisalsi AJ5</name>
    <dbReference type="NCBI Taxonomy" id="358396"/>
    <lineage>
        <taxon>Archaea</taxon>
        <taxon>Methanobacteriati</taxon>
        <taxon>Methanobacteriota</taxon>
        <taxon>Stenosarchaea group</taxon>
        <taxon>Halobacteria</taxon>
        <taxon>Halobacteriales</taxon>
        <taxon>Natrialbaceae</taxon>
        <taxon>Natronobacterium</taxon>
    </lineage>
</organism>
<evidence type="ECO:0000259" key="2">
    <source>
        <dbReference type="Pfam" id="PF01370"/>
    </source>
</evidence>
<keyword evidence="5" id="KW-1185">Reference proteome</keyword>
<dbReference type="Proteomes" id="UP000186547">
    <property type="component" value="Chromosome"/>
</dbReference>
<dbReference type="SUPFAM" id="SSF51735">
    <property type="entry name" value="NAD(P)-binding Rossmann-fold domains"/>
    <property type="match status" value="1"/>
</dbReference>
<feature type="region of interest" description="Disordered" evidence="1">
    <location>
        <begin position="266"/>
        <end position="346"/>
    </location>
</feature>
<evidence type="ECO:0000313" key="5">
    <source>
        <dbReference type="Proteomes" id="UP000011555"/>
    </source>
</evidence>
<dbReference type="EMBL" id="CP019285">
    <property type="protein sequence ID" value="APW99988.1"/>
    <property type="molecule type" value="Genomic_DNA"/>
</dbReference>
<sequence>MAAMSETERETVGVLGATGYVGRAAVAALRERGYEVMPAAGSDHEEFPAVDVRDRGAVRTFVDDVDALVNAAGLVGIDACEANPAAALEINGLGAATVAWACARAEVPIVHLSSVATVGVPDPDEGPITAATERRPGTAYGRTKLLGERAVRTVTNGRVPSITYSATNVYGRREPGAPAGNSVLDFYLERAVADETLTVHRPGTQELDFVHVRDVAAAVARAVDVFSGDQYEPETRSYVLGRGRSYSVLEVAGLVADGYRRRTGSPLGIELRAPPSTDEPTVERFDVDPEPLRSELGVDPERTVSEWIGTELERRLGGTGTGTGTATAKEGNGERRSQDSNLGQPR</sequence>
<dbReference type="PANTHER" id="PTHR43245">
    <property type="entry name" value="BIFUNCTIONAL POLYMYXIN RESISTANCE PROTEIN ARNA"/>
    <property type="match status" value="1"/>
</dbReference>
<gene>
    <name evidence="4" type="ORF">C445_06075</name>
    <name evidence="3" type="ORF">CHINAEXTREME_02825</name>
</gene>
<dbReference type="Gene3D" id="3.40.50.720">
    <property type="entry name" value="NAD(P)-binding Rossmann-like Domain"/>
    <property type="match status" value="1"/>
</dbReference>
<dbReference type="eggNOG" id="arCOG01376">
    <property type="taxonomic scope" value="Archaea"/>
</dbReference>
<evidence type="ECO:0000313" key="4">
    <source>
        <dbReference type="EMBL" id="EMA35040.1"/>
    </source>
</evidence>
<reference evidence="4 5" key="2">
    <citation type="journal article" date="2014" name="PLoS Genet.">
        <title>Phylogenetically driven sequencing of extremely halophilic archaea reveals strategies for static and dynamic osmo-response.</title>
        <authorList>
            <person name="Becker E.A."/>
            <person name="Seitzer P.M."/>
            <person name="Tritt A."/>
            <person name="Larsen D."/>
            <person name="Krusor M."/>
            <person name="Yao A.I."/>
            <person name="Wu D."/>
            <person name="Madern D."/>
            <person name="Eisen J.A."/>
            <person name="Darling A.E."/>
            <person name="Facciotti M.T."/>
        </authorList>
    </citation>
    <scope>NUCLEOTIDE SEQUENCE [LARGE SCALE GENOMIC DNA]</scope>
    <source>
        <strain evidence="4 5">AJ5</strain>
    </source>
</reference>
<dbReference type="KEGG" id="hlc:CHINAEXTREME02825"/>
<protein>
    <submittedName>
        <fullName evidence="3 4">Epimerase</fullName>
    </submittedName>
</protein>
<dbReference type="STRING" id="358396.CHINAEXTREME_02825"/>
<dbReference type="InterPro" id="IPR001509">
    <property type="entry name" value="Epimerase_deHydtase"/>
</dbReference>
<name>M0LSI4_NATLA</name>
<evidence type="ECO:0000256" key="1">
    <source>
        <dbReference type="SAM" id="MobiDB-lite"/>
    </source>
</evidence>
<feature type="compositionally biased region" description="Basic and acidic residues" evidence="1">
    <location>
        <begin position="281"/>
        <end position="293"/>
    </location>
</feature>
<proteinExistence type="predicted"/>
<dbReference type="Proteomes" id="UP000011555">
    <property type="component" value="Unassembled WGS sequence"/>
</dbReference>
<dbReference type="AlphaFoldDB" id="M0LSI4"/>
<dbReference type="InterPro" id="IPR036291">
    <property type="entry name" value="NAD(P)-bd_dom_sf"/>
</dbReference>
<dbReference type="EMBL" id="AOLZ01000029">
    <property type="protein sequence ID" value="EMA35040.1"/>
    <property type="molecule type" value="Genomic_DNA"/>
</dbReference>
<reference evidence="3 6" key="1">
    <citation type="journal article" date="2011" name="J. Bacteriol.">
        <title>Genome sequence of Halobiforma lacisalsi AJ5, an extremely halophilic archaeon which harbors a bop gene.</title>
        <authorList>
            <person name="Jiang X."/>
            <person name="Wang S."/>
            <person name="Cheng H."/>
            <person name="Huo Y."/>
            <person name="Zhang X."/>
            <person name="Zhu X."/>
            <person name="Han X."/>
            <person name="Ni P."/>
            <person name="Wu M."/>
        </authorList>
    </citation>
    <scope>NUCLEOTIDE SEQUENCE [LARGE SCALE GENOMIC DNA]</scope>
    <source>
        <strain evidence="3 6">AJ5</strain>
    </source>
</reference>
<dbReference type="InterPro" id="IPR050177">
    <property type="entry name" value="Lipid_A_modif_metabolic_enz"/>
</dbReference>